<evidence type="ECO:0000256" key="6">
    <source>
        <dbReference type="ARBA" id="ARBA00022692"/>
    </source>
</evidence>
<dbReference type="UniPathway" id="UPA00834">
    <property type="reaction ID" value="UER00712"/>
</dbReference>
<dbReference type="NCBIfam" id="TIGR01473">
    <property type="entry name" value="cyoE_ctaB"/>
    <property type="match status" value="1"/>
</dbReference>
<evidence type="ECO:0000256" key="10">
    <source>
        <dbReference type="ARBA" id="ARBA00030253"/>
    </source>
</evidence>
<sequence>MRSSTAQASTYASTETVAIPLRRHWTDRIADYVEISKPRISFFVLISVAAGFLLGGSGEFQVWTLANALLGIALVATGSSALNQYYERDTDARMERTNSRPIPSGRLSAGEVLTMGLVSGIVGCVYLALFVNLLTAALAAATYLAYTLIYTPLKRISTVNTAVGAVPGALPPVLGWTAAGGSLDFNAFMMFSILYLWQFPHFMAIAWLYRDDYRRAGLKMIPAVEDRKQVTGFVAVGYALALLPVSLLPGQMGLAGDIYFVVALVFGVIYLWTAVRFCKTESVHTARQLLLASLAYLPAVWLAMVGEHLHLLN</sequence>
<dbReference type="AlphaFoldDB" id="A0A517ZMH7"/>
<keyword evidence="9 14" id="KW-0472">Membrane</keyword>
<keyword evidence="4 14" id="KW-1003">Cell membrane</keyword>
<evidence type="ECO:0000256" key="5">
    <source>
        <dbReference type="ARBA" id="ARBA00022679"/>
    </source>
</evidence>
<dbReference type="InterPro" id="IPR000537">
    <property type="entry name" value="UbiA_prenyltransferase"/>
</dbReference>
<dbReference type="HAMAP" id="MF_00154">
    <property type="entry name" value="CyoE_CtaB"/>
    <property type="match status" value="1"/>
</dbReference>
<comment type="similarity">
    <text evidence="14">Belongs to the UbiA prenyltransferase family. Protoheme IX farnesyltransferase subfamily.</text>
</comment>
<dbReference type="FunFam" id="1.10.357.140:FF:000006">
    <property type="entry name" value="Protoheme IX farnesyltransferase, mitochondrial"/>
    <property type="match status" value="1"/>
</dbReference>
<keyword evidence="7 14" id="KW-1133">Transmembrane helix</keyword>
<dbReference type="PANTHER" id="PTHR43448">
    <property type="entry name" value="PROTOHEME IX FARNESYLTRANSFERASE, MITOCHONDRIAL"/>
    <property type="match status" value="1"/>
</dbReference>
<organism evidence="15 16">
    <name type="scientific">Symmachiella dynata</name>
    <dbReference type="NCBI Taxonomy" id="2527995"/>
    <lineage>
        <taxon>Bacteria</taxon>
        <taxon>Pseudomonadati</taxon>
        <taxon>Planctomycetota</taxon>
        <taxon>Planctomycetia</taxon>
        <taxon>Planctomycetales</taxon>
        <taxon>Planctomycetaceae</taxon>
        <taxon>Symmachiella</taxon>
    </lineage>
</organism>
<dbReference type="InterPro" id="IPR006369">
    <property type="entry name" value="Protohaem_IX_farnesylTrfase"/>
</dbReference>
<dbReference type="Proteomes" id="UP000319383">
    <property type="component" value="Chromosome"/>
</dbReference>
<dbReference type="GO" id="GO:0048034">
    <property type="term" value="P:heme O biosynthetic process"/>
    <property type="evidence" value="ECO:0007669"/>
    <property type="project" value="UniProtKB-UniRule"/>
</dbReference>
<dbReference type="InterPro" id="IPR044878">
    <property type="entry name" value="UbiA_sf"/>
</dbReference>
<dbReference type="CDD" id="cd13957">
    <property type="entry name" value="PT_UbiA_Cox10"/>
    <property type="match status" value="1"/>
</dbReference>
<dbReference type="RefSeq" id="WP_145375925.1">
    <property type="nucleotide sequence ID" value="NZ_CP036276.1"/>
</dbReference>
<feature type="transmembrane region" description="Helical" evidence="14">
    <location>
        <begin position="289"/>
        <end position="306"/>
    </location>
</feature>
<keyword evidence="5 14" id="KW-0808">Transferase</keyword>
<comment type="miscellaneous">
    <text evidence="14">Carbon 2 of the heme B porphyrin ring is defined according to the Fischer nomenclature.</text>
</comment>
<dbReference type="PROSITE" id="PS00943">
    <property type="entry name" value="UBIA"/>
    <property type="match status" value="1"/>
</dbReference>
<evidence type="ECO:0000256" key="2">
    <source>
        <dbReference type="ARBA" id="ARBA00004919"/>
    </source>
</evidence>
<evidence type="ECO:0000313" key="16">
    <source>
        <dbReference type="Proteomes" id="UP000319383"/>
    </source>
</evidence>
<keyword evidence="8 14" id="KW-0350">Heme biosynthesis</keyword>
<proteinExistence type="inferred from homology"/>
<evidence type="ECO:0000256" key="3">
    <source>
        <dbReference type="ARBA" id="ARBA00012292"/>
    </source>
</evidence>
<feature type="transmembrane region" description="Helical" evidence="14">
    <location>
        <begin position="258"/>
        <end position="277"/>
    </location>
</feature>
<keyword evidence="6 14" id="KW-0812">Transmembrane</keyword>
<keyword evidence="16" id="KW-1185">Reference proteome</keyword>
<dbReference type="InterPro" id="IPR030470">
    <property type="entry name" value="UbiA_prenylTrfase_CS"/>
</dbReference>
<accession>A0A517ZMH7</accession>
<dbReference type="EMBL" id="CP036276">
    <property type="protein sequence ID" value="QDU43689.1"/>
    <property type="molecule type" value="Genomic_DNA"/>
</dbReference>
<name>A0A517ZMH7_9PLAN</name>
<evidence type="ECO:0000256" key="4">
    <source>
        <dbReference type="ARBA" id="ARBA00022475"/>
    </source>
</evidence>
<dbReference type="KEGG" id="sdyn:Mal52_21650"/>
<gene>
    <name evidence="15" type="primary">ctaB1</name>
    <name evidence="14" type="synonym">ctaB</name>
    <name evidence="15" type="ORF">Mal52_21650</name>
</gene>
<reference evidence="15 16" key="1">
    <citation type="submission" date="2019-02" db="EMBL/GenBank/DDBJ databases">
        <title>Deep-cultivation of Planctomycetes and their phenomic and genomic characterization uncovers novel biology.</title>
        <authorList>
            <person name="Wiegand S."/>
            <person name="Jogler M."/>
            <person name="Boedeker C."/>
            <person name="Pinto D."/>
            <person name="Vollmers J."/>
            <person name="Rivas-Marin E."/>
            <person name="Kohn T."/>
            <person name="Peeters S.H."/>
            <person name="Heuer A."/>
            <person name="Rast P."/>
            <person name="Oberbeckmann S."/>
            <person name="Bunk B."/>
            <person name="Jeske O."/>
            <person name="Meyerdierks A."/>
            <person name="Storesund J.E."/>
            <person name="Kallscheuer N."/>
            <person name="Luecker S."/>
            <person name="Lage O.M."/>
            <person name="Pohl T."/>
            <person name="Merkel B.J."/>
            <person name="Hornburger P."/>
            <person name="Mueller R.-W."/>
            <person name="Bruemmer F."/>
            <person name="Labrenz M."/>
            <person name="Spormann A.M."/>
            <person name="Op den Camp H."/>
            <person name="Overmann J."/>
            <person name="Amann R."/>
            <person name="Jetten M.S.M."/>
            <person name="Mascher T."/>
            <person name="Medema M.H."/>
            <person name="Devos D.P."/>
            <person name="Kaster A.-K."/>
            <person name="Ovreas L."/>
            <person name="Rohde M."/>
            <person name="Galperin M.Y."/>
            <person name="Jogler C."/>
        </authorList>
    </citation>
    <scope>NUCLEOTIDE SEQUENCE [LARGE SCALE GENOMIC DNA]</scope>
    <source>
        <strain evidence="15 16">Mal52</strain>
    </source>
</reference>
<feature type="transmembrane region" description="Helical" evidence="14">
    <location>
        <begin position="230"/>
        <end position="252"/>
    </location>
</feature>
<dbReference type="Gene3D" id="1.10.357.140">
    <property type="entry name" value="UbiA prenyltransferase"/>
    <property type="match status" value="1"/>
</dbReference>
<evidence type="ECO:0000256" key="13">
    <source>
        <dbReference type="ARBA" id="ARBA00047690"/>
    </source>
</evidence>
<feature type="transmembrane region" description="Helical" evidence="14">
    <location>
        <begin position="185"/>
        <end position="209"/>
    </location>
</feature>
<dbReference type="GO" id="GO:0008495">
    <property type="term" value="F:protoheme IX farnesyltransferase activity"/>
    <property type="evidence" value="ECO:0007669"/>
    <property type="project" value="UniProtKB-UniRule"/>
</dbReference>
<feature type="transmembrane region" description="Helical" evidence="14">
    <location>
        <begin position="40"/>
        <end position="58"/>
    </location>
</feature>
<comment type="function">
    <text evidence="14">Converts heme B (protoheme IX) to heme O by substitution of the vinyl group on carbon 2 of heme B porphyrin ring with a hydroxyethyl farnesyl side group.</text>
</comment>
<evidence type="ECO:0000256" key="9">
    <source>
        <dbReference type="ARBA" id="ARBA00023136"/>
    </source>
</evidence>
<evidence type="ECO:0000256" key="7">
    <source>
        <dbReference type="ARBA" id="ARBA00022989"/>
    </source>
</evidence>
<feature type="transmembrane region" description="Helical" evidence="14">
    <location>
        <begin position="160"/>
        <end position="179"/>
    </location>
</feature>
<dbReference type="GO" id="GO:0005886">
    <property type="term" value="C:plasma membrane"/>
    <property type="evidence" value="ECO:0007669"/>
    <property type="project" value="UniProtKB-SubCell"/>
</dbReference>
<protein>
    <recommendedName>
        <fullName evidence="11 14">Protoheme IX farnesyltransferase</fullName>
        <ecNumber evidence="3 14">2.5.1.141</ecNumber>
    </recommendedName>
    <alternativeName>
        <fullName evidence="12 14">Heme B farnesyltransferase</fullName>
    </alternativeName>
    <alternativeName>
        <fullName evidence="10 14">Heme O synthase</fullName>
    </alternativeName>
</protein>
<evidence type="ECO:0000256" key="14">
    <source>
        <dbReference type="HAMAP-Rule" id="MF_00154"/>
    </source>
</evidence>
<comment type="pathway">
    <text evidence="2 14">Porphyrin-containing compound metabolism; heme O biosynthesis; heme O from protoheme: step 1/1.</text>
</comment>
<dbReference type="EC" id="2.5.1.141" evidence="3 14"/>
<evidence type="ECO:0000313" key="15">
    <source>
        <dbReference type="EMBL" id="QDU43689.1"/>
    </source>
</evidence>
<evidence type="ECO:0000256" key="12">
    <source>
        <dbReference type="ARBA" id="ARBA00042475"/>
    </source>
</evidence>
<comment type="catalytic activity">
    <reaction evidence="13 14">
        <text>heme b + (2E,6E)-farnesyl diphosphate + H2O = Fe(II)-heme o + diphosphate</text>
        <dbReference type="Rhea" id="RHEA:28070"/>
        <dbReference type="ChEBI" id="CHEBI:15377"/>
        <dbReference type="ChEBI" id="CHEBI:33019"/>
        <dbReference type="ChEBI" id="CHEBI:60344"/>
        <dbReference type="ChEBI" id="CHEBI:60530"/>
        <dbReference type="ChEBI" id="CHEBI:175763"/>
        <dbReference type="EC" id="2.5.1.141"/>
    </reaction>
</comment>
<dbReference type="Pfam" id="PF01040">
    <property type="entry name" value="UbiA"/>
    <property type="match status" value="1"/>
</dbReference>
<feature type="transmembrane region" description="Helical" evidence="14">
    <location>
        <begin position="107"/>
        <end position="128"/>
    </location>
</feature>
<comment type="subcellular location">
    <subcellularLocation>
        <location evidence="1 14">Cell membrane</location>
        <topology evidence="1 14">Multi-pass membrane protein</topology>
    </subcellularLocation>
</comment>
<evidence type="ECO:0000256" key="11">
    <source>
        <dbReference type="ARBA" id="ARBA00040810"/>
    </source>
</evidence>
<evidence type="ECO:0000256" key="8">
    <source>
        <dbReference type="ARBA" id="ARBA00023133"/>
    </source>
</evidence>
<evidence type="ECO:0000256" key="1">
    <source>
        <dbReference type="ARBA" id="ARBA00004651"/>
    </source>
</evidence>
<dbReference type="PANTHER" id="PTHR43448:SF7">
    <property type="entry name" value="4-HYDROXYBENZOATE SOLANESYLTRANSFERASE"/>
    <property type="match status" value="1"/>
</dbReference>